<dbReference type="PANTHER" id="PTHR23511:SF5">
    <property type="entry name" value="MAJOR FACILITATOR-TYPE TRANSPORTER HXNZ-RELATED"/>
    <property type="match status" value="1"/>
</dbReference>
<reference evidence="9" key="1">
    <citation type="submission" date="2025-08" db="UniProtKB">
        <authorList>
            <consortium name="RefSeq"/>
        </authorList>
    </citation>
    <scope>IDENTIFICATION</scope>
</reference>
<evidence type="ECO:0000256" key="3">
    <source>
        <dbReference type="ARBA" id="ARBA00022692"/>
    </source>
</evidence>
<comment type="subcellular location">
    <subcellularLocation>
        <location evidence="1">Membrane</location>
        <topology evidence="1">Multi-pass membrane protein</topology>
    </subcellularLocation>
</comment>
<keyword evidence="2" id="KW-0813">Transport</keyword>
<dbReference type="PROSITE" id="PS50850">
    <property type="entry name" value="MFS"/>
    <property type="match status" value="1"/>
</dbReference>
<evidence type="ECO:0000313" key="9">
    <source>
        <dbReference type="RefSeq" id="XP_005755960.1"/>
    </source>
</evidence>
<dbReference type="AlphaFoldDB" id="A0A9Y3S5P1"/>
<evidence type="ECO:0000256" key="1">
    <source>
        <dbReference type="ARBA" id="ARBA00004141"/>
    </source>
</evidence>
<organism evidence="8 9">
    <name type="scientific">Pundamilia nyererei</name>
    <dbReference type="NCBI Taxonomy" id="303518"/>
    <lineage>
        <taxon>Eukaryota</taxon>
        <taxon>Metazoa</taxon>
        <taxon>Chordata</taxon>
        <taxon>Craniata</taxon>
        <taxon>Vertebrata</taxon>
        <taxon>Euteleostomi</taxon>
        <taxon>Actinopterygii</taxon>
        <taxon>Neopterygii</taxon>
        <taxon>Teleostei</taxon>
        <taxon>Neoteleostei</taxon>
        <taxon>Acanthomorphata</taxon>
        <taxon>Ovalentaria</taxon>
        <taxon>Cichlomorphae</taxon>
        <taxon>Cichliformes</taxon>
        <taxon>Cichlidae</taxon>
        <taxon>African cichlids</taxon>
        <taxon>Pseudocrenilabrinae</taxon>
        <taxon>Haplochromini</taxon>
        <taxon>Pundamilia</taxon>
    </lineage>
</organism>
<evidence type="ECO:0000259" key="7">
    <source>
        <dbReference type="PROSITE" id="PS50850"/>
    </source>
</evidence>
<dbReference type="RefSeq" id="XP_005755960.1">
    <property type="nucleotide sequence ID" value="XM_005755903.1"/>
</dbReference>
<dbReference type="Gene3D" id="1.20.1250.20">
    <property type="entry name" value="MFS general substrate transporter like domains"/>
    <property type="match status" value="1"/>
</dbReference>
<dbReference type="PANTHER" id="PTHR23511">
    <property type="entry name" value="SYNAPTIC VESICLE GLYCOPROTEIN 2"/>
    <property type="match status" value="1"/>
</dbReference>
<keyword evidence="5 6" id="KW-0472">Membrane</keyword>
<dbReference type="GO" id="GO:0016020">
    <property type="term" value="C:membrane"/>
    <property type="evidence" value="ECO:0007669"/>
    <property type="project" value="UniProtKB-SubCell"/>
</dbReference>
<feature type="transmembrane region" description="Helical" evidence="6">
    <location>
        <begin position="16"/>
        <end position="35"/>
    </location>
</feature>
<dbReference type="Proteomes" id="UP000695023">
    <property type="component" value="Unplaced"/>
</dbReference>
<feature type="non-terminal residue" evidence="9">
    <location>
        <position position="1"/>
    </location>
</feature>
<evidence type="ECO:0000256" key="2">
    <source>
        <dbReference type="ARBA" id="ARBA00022448"/>
    </source>
</evidence>
<protein>
    <submittedName>
        <fullName evidence="9">Synaptic vesicle 2-related protein-like</fullName>
    </submittedName>
</protein>
<sequence>FLVVLLLVDYIGRKKSMALCFLMFSLCILPLYACIGRIALTIFIFIARAFISGGYQVVFVYTPEVFPTENRALAMGTSSAMARLGALITPFVAQ</sequence>
<keyword evidence="8" id="KW-1185">Reference proteome</keyword>
<dbReference type="SUPFAM" id="SSF103473">
    <property type="entry name" value="MFS general substrate transporter"/>
    <property type="match status" value="1"/>
</dbReference>
<keyword evidence="4 6" id="KW-1133">Transmembrane helix</keyword>
<feature type="non-terminal residue" evidence="9">
    <location>
        <position position="94"/>
    </location>
</feature>
<evidence type="ECO:0000313" key="8">
    <source>
        <dbReference type="Proteomes" id="UP000695023"/>
    </source>
</evidence>
<dbReference type="Pfam" id="PF07690">
    <property type="entry name" value="MFS_1"/>
    <property type="match status" value="1"/>
</dbReference>
<dbReference type="InterPro" id="IPR020846">
    <property type="entry name" value="MFS_dom"/>
</dbReference>
<dbReference type="GeneID" id="102196634"/>
<dbReference type="InterPro" id="IPR036259">
    <property type="entry name" value="MFS_trans_sf"/>
</dbReference>
<evidence type="ECO:0000256" key="4">
    <source>
        <dbReference type="ARBA" id="ARBA00022989"/>
    </source>
</evidence>
<keyword evidence="3 6" id="KW-0812">Transmembrane</keyword>
<evidence type="ECO:0000256" key="5">
    <source>
        <dbReference type="ARBA" id="ARBA00023136"/>
    </source>
</evidence>
<dbReference type="GO" id="GO:0022857">
    <property type="term" value="F:transmembrane transporter activity"/>
    <property type="evidence" value="ECO:0007669"/>
    <property type="project" value="InterPro"/>
</dbReference>
<evidence type="ECO:0000256" key="6">
    <source>
        <dbReference type="SAM" id="Phobius"/>
    </source>
</evidence>
<name>A0A9Y3S5P1_9CICH</name>
<gene>
    <name evidence="9" type="primary">LOC102196634</name>
</gene>
<proteinExistence type="predicted"/>
<accession>A0A9Y3S5P1</accession>
<feature type="domain" description="Major facilitator superfamily (MFS) profile" evidence="7">
    <location>
        <begin position="1"/>
        <end position="94"/>
    </location>
</feature>
<dbReference type="InterPro" id="IPR011701">
    <property type="entry name" value="MFS"/>
</dbReference>